<proteinExistence type="predicted"/>
<name>A0A4U5X2E7_STRGB</name>
<sequence>MTPRSREAAVRAEVDGVSAVRAVPGPVIDVRPEGDRAVVRVRGDLDLDAARPLEQGLRTALGSSVRGVDLDLSGVGFCDCSALNVLIAARHRALAEGKTMELRESAPTVDRILDLTGTRSLLAGPDGATEWGGDGEALRELRVEVVQLRRAMQTRPVIDLARGILMASFGLGSEEAWRVLVTASQHANTKLHHLAQDIVSTAEGGEPREQLRDQLTAAVARVRAESA</sequence>
<dbReference type="Gene3D" id="3.30.750.24">
    <property type="entry name" value="STAS domain"/>
    <property type="match status" value="1"/>
</dbReference>
<dbReference type="CDD" id="cd07043">
    <property type="entry name" value="STAS_anti-anti-sigma_factors"/>
    <property type="match status" value="1"/>
</dbReference>
<dbReference type="Gene3D" id="1.10.10.10">
    <property type="entry name" value="Winged helix-like DNA-binding domain superfamily/Winged helix DNA-binding domain"/>
    <property type="match status" value="1"/>
</dbReference>
<dbReference type="InterPro" id="IPR058548">
    <property type="entry name" value="MlaB-like_STAS"/>
</dbReference>
<dbReference type="GO" id="GO:0003723">
    <property type="term" value="F:RNA binding"/>
    <property type="evidence" value="ECO:0007669"/>
    <property type="project" value="InterPro"/>
</dbReference>
<dbReference type="Pfam" id="PF03861">
    <property type="entry name" value="ANTAR"/>
    <property type="match status" value="1"/>
</dbReference>
<dbReference type="InterPro" id="IPR036388">
    <property type="entry name" value="WH-like_DNA-bd_sf"/>
</dbReference>
<dbReference type="SUPFAM" id="SSF52091">
    <property type="entry name" value="SpoIIaa-like"/>
    <property type="match status" value="1"/>
</dbReference>
<evidence type="ECO:0000313" key="4">
    <source>
        <dbReference type="Proteomes" id="UP000308632"/>
    </source>
</evidence>
<evidence type="ECO:0000259" key="1">
    <source>
        <dbReference type="PROSITE" id="PS50801"/>
    </source>
</evidence>
<protein>
    <submittedName>
        <fullName evidence="3">ANTAR domain-containing protein</fullName>
    </submittedName>
</protein>
<dbReference type="Pfam" id="PF13466">
    <property type="entry name" value="STAS_2"/>
    <property type="match status" value="1"/>
</dbReference>
<dbReference type="InterPro" id="IPR002645">
    <property type="entry name" value="STAS_dom"/>
</dbReference>
<comment type="caution">
    <text evidence="3">The sequence shown here is derived from an EMBL/GenBank/DDBJ whole genome shotgun (WGS) entry which is preliminary data.</text>
</comment>
<dbReference type="InterPro" id="IPR005561">
    <property type="entry name" value="ANTAR"/>
</dbReference>
<dbReference type="InterPro" id="IPR036513">
    <property type="entry name" value="STAS_dom_sf"/>
</dbReference>
<dbReference type="PANTHER" id="PTHR33495:SF2">
    <property type="entry name" value="ANTI-SIGMA FACTOR ANTAGONIST TM_1081-RELATED"/>
    <property type="match status" value="1"/>
</dbReference>
<dbReference type="Proteomes" id="UP000308632">
    <property type="component" value="Unassembled WGS sequence"/>
</dbReference>
<dbReference type="InterPro" id="IPR011006">
    <property type="entry name" value="CheY-like_superfamily"/>
</dbReference>
<dbReference type="PANTHER" id="PTHR33495">
    <property type="entry name" value="ANTI-SIGMA FACTOR ANTAGONIST TM_1081-RELATED-RELATED"/>
    <property type="match status" value="1"/>
</dbReference>
<evidence type="ECO:0000313" key="3">
    <source>
        <dbReference type="EMBL" id="TKT09189.1"/>
    </source>
</evidence>
<dbReference type="AlphaFoldDB" id="A0A4U5X2E7"/>
<feature type="domain" description="ANTAR" evidence="2">
    <location>
        <begin position="138"/>
        <end position="199"/>
    </location>
</feature>
<dbReference type="SUPFAM" id="SSF52172">
    <property type="entry name" value="CheY-like"/>
    <property type="match status" value="1"/>
</dbReference>
<dbReference type="PROSITE" id="PS50921">
    <property type="entry name" value="ANTAR"/>
    <property type="match status" value="1"/>
</dbReference>
<reference evidence="3 4" key="1">
    <citation type="submission" date="2019-04" db="EMBL/GenBank/DDBJ databases">
        <title>Streptomyces lasaliensis sp.nov., an Actinomycete isolated from soil which produces the polyether antibiotic lasalocid.</title>
        <authorList>
            <person name="Erwin G."/>
            <person name="Haber C."/>
        </authorList>
    </citation>
    <scope>NUCLEOTIDE SEQUENCE [LARGE SCALE GENOMIC DNA]</scope>
    <source>
        <strain evidence="3 4">DSM 40089</strain>
    </source>
</reference>
<dbReference type="SMART" id="SM01012">
    <property type="entry name" value="ANTAR"/>
    <property type="match status" value="1"/>
</dbReference>
<dbReference type="PROSITE" id="PS50801">
    <property type="entry name" value="STAS"/>
    <property type="match status" value="1"/>
</dbReference>
<dbReference type="GO" id="GO:0043856">
    <property type="term" value="F:anti-sigma factor antagonist activity"/>
    <property type="evidence" value="ECO:0007669"/>
    <property type="project" value="TreeGrafter"/>
</dbReference>
<gene>
    <name evidence="3" type="ORF">E4U92_15615</name>
</gene>
<dbReference type="EMBL" id="SZPR01000012">
    <property type="protein sequence ID" value="TKT09189.1"/>
    <property type="molecule type" value="Genomic_DNA"/>
</dbReference>
<organism evidence="3 4">
    <name type="scientific">Streptomyces galbus</name>
    <dbReference type="NCBI Taxonomy" id="33898"/>
    <lineage>
        <taxon>Bacteria</taxon>
        <taxon>Bacillati</taxon>
        <taxon>Actinomycetota</taxon>
        <taxon>Actinomycetes</taxon>
        <taxon>Kitasatosporales</taxon>
        <taxon>Streptomycetaceae</taxon>
        <taxon>Streptomyces</taxon>
    </lineage>
</organism>
<accession>A0A4U5X2E7</accession>
<feature type="domain" description="STAS" evidence="1">
    <location>
        <begin position="26"/>
        <end position="117"/>
    </location>
</feature>
<evidence type="ECO:0000259" key="2">
    <source>
        <dbReference type="PROSITE" id="PS50921"/>
    </source>
</evidence>